<evidence type="ECO:0000313" key="2">
    <source>
        <dbReference type="Proteomes" id="UP001528411"/>
    </source>
</evidence>
<evidence type="ECO:0000313" key="1">
    <source>
        <dbReference type="EMBL" id="MDC2888253.1"/>
    </source>
</evidence>
<protein>
    <submittedName>
        <fullName evidence="1">Uncharacterized protein</fullName>
    </submittedName>
</protein>
<sequence length="46" mass="5658">MEMFQKQDPEHLEAMQKVMALMQQPEKLQEFFDQKRSEFEQLPDDK</sequence>
<organism evidence="1 2">
    <name type="scientific">Psychrosphaera algicola</name>
    <dbReference type="NCBI Taxonomy" id="3023714"/>
    <lineage>
        <taxon>Bacteria</taxon>
        <taxon>Pseudomonadati</taxon>
        <taxon>Pseudomonadota</taxon>
        <taxon>Gammaproteobacteria</taxon>
        <taxon>Alteromonadales</taxon>
        <taxon>Pseudoalteromonadaceae</taxon>
        <taxon>Psychrosphaera</taxon>
    </lineage>
</organism>
<keyword evidence="2" id="KW-1185">Reference proteome</keyword>
<accession>A0ABT5FBN1</accession>
<proteinExistence type="predicted"/>
<name>A0ABT5FBN1_9GAMM</name>
<reference evidence="1 2" key="1">
    <citation type="submission" date="2023-01" db="EMBL/GenBank/DDBJ databases">
        <title>Psychrosphaera sp. nov., isolated from marine algae.</title>
        <authorList>
            <person name="Bayburt H."/>
            <person name="Choi B.J."/>
            <person name="Kim J.M."/>
            <person name="Choi D.G."/>
            <person name="Jeon C.O."/>
        </authorList>
    </citation>
    <scope>NUCLEOTIDE SEQUENCE [LARGE SCALE GENOMIC DNA]</scope>
    <source>
        <strain evidence="1 2">G1-22</strain>
    </source>
</reference>
<comment type="caution">
    <text evidence="1">The sequence shown here is derived from an EMBL/GenBank/DDBJ whole genome shotgun (WGS) entry which is preliminary data.</text>
</comment>
<gene>
    <name evidence="1" type="ORF">PN838_04985</name>
</gene>
<dbReference type="RefSeq" id="WP_272179919.1">
    <property type="nucleotide sequence ID" value="NZ_JAQOMS010000002.1"/>
</dbReference>
<dbReference type="EMBL" id="JAQOMS010000002">
    <property type="protein sequence ID" value="MDC2888253.1"/>
    <property type="molecule type" value="Genomic_DNA"/>
</dbReference>
<dbReference type="Proteomes" id="UP001528411">
    <property type="component" value="Unassembled WGS sequence"/>
</dbReference>